<protein>
    <submittedName>
        <fullName evidence="1">DUF2771 domain-containing protein</fullName>
    </submittedName>
</protein>
<dbReference type="Proteomes" id="UP001163064">
    <property type="component" value="Unassembled WGS sequence"/>
</dbReference>
<accession>A0ABT3U2Q6</accession>
<name>A0ABT3U2Q6_9ACTN</name>
<evidence type="ECO:0000313" key="1">
    <source>
        <dbReference type="EMBL" id="MCX3063605.1"/>
    </source>
</evidence>
<gene>
    <name evidence="1" type="ORF">OFY01_28355</name>
</gene>
<evidence type="ECO:0000313" key="2">
    <source>
        <dbReference type="Proteomes" id="UP001163064"/>
    </source>
</evidence>
<proteinExistence type="predicted"/>
<dbReference type="PROSITE" id="PS51257">
    <property type="entry name" value="PROKAR_LIPOPROTEIN"/>
    <property type="match status" value="1"/>
</dbReference>
<comment type="caution">
    <text evidence="1">The sequence shown here is derived from an EMBL/GenBank/DDBJ whole genome shotgun (WGS) entry which is preliminary data.</text>
</comment>
<dbReference type="EMBL" id="JAPHNL010000316">
    <property type="protein sequence ID" value="MCX3063605.1"/>
    <property type="molecule type" value="Genomic_DNA"/>
</dbReference>
<keyword evidence="2" id="KW-1185">Reference proteome</keyword>
<sequence length="160" mass="17014">MTSQRFVVRHRRTVAAVGAVGAGLLVLSACDKPTPLATVTVGRSSVNSEANCYKDGKALKPTSLKACLTDKHIKSIKVDPDATVRFGVEPAIADKSWTILMNGQPLTDASKKTYRTVPGSVFFNQQYGATGSSTTVTILEGSGAKAYGLWSFKLKKDSDS</sequence>
<reference evidence="1" key="1">
    <citation type="submission" date="2022-10" db="EMBL/GenBank/DDBJ databases">
        <title>Streptomyces beihaiensis sp. nov., a chitin degrading actinobacterium, isolated from shrimp pond soil.</title>
        <authorList>
            <person name="Xie J."/>
            <person name="Shen N."/>
        </authorList>
    </citation>
    <scope>NUCLEOTIDE SEQUENCE</scope>
    <source>
        <strain evidence="1">GXMU-J5</strain>
    </source>
</reference>
<dbReference type="RefSeq" id="WP_266604690.1">
    <property type="nucleotide sequence ID" value="NZ_JAPHNL010000316.1"/>
</dbReference>
<organism evidence="1 2">
    <name type="scientific">Streptomyces beihaiensis</name>
    <dbReference type="NCBI Taxonomy" id="2984495"/>
    <lineage>
        <taxon>Bacteria</taxon>
        <taxon>Bacillati</taxon>
        <taxon>Actinomycetota</taxon>
        <taxon>Actinomycetes</taxon>
        <taxon>Kitasatosporales</taxon>
        <taxon>Streptomycetaceae</taxon>
        <taxon>Streptomyces</taxon>
    </lineage>
</organism>